<keyword evidence="12" id="KW-1185">Reference proteome</keyword>
<feature type="transmembrane region" description="Helical" evidence="10">
    <location>
        <begin position="186"/>
        <end position="213"/>
    </location>
</feature>
<evidence type="ECO:0000256" key="8">
    <source>
        <dbReference type="ARBA" id="ARBA00022989"/>
    </source>
</evidence>
<dbReference type="InterPro" id="IPR007315">
    <property type="entry name" value="PIG-V/Gpi18"/>
</dbReference>
<dbReference type="Proteomes" id="UP000216052">
    <property type="component" value="Chromosome"/>
</dbReference>
<name>A0ABZ3IZN2_SPOA4</name>
<proteinExistence type="predicted"/>
<keyword evidence="9 10" id="KW-0472">Membrane</keyword>
<keyword evidence="7" id="KW-0256">Endoplasmic reticulum</keyword>
<evidence type="ECO:0000256" key="4">
    <source>
        <dbReference type="ARBA" id="ARBA00022676"/>
    </source>
</evidence>
<feature type="transmembrane region" description="Helical" evidence="10">
    <location>
        <begin position="342"/>
        <end position="359"/>
    </location>
</feature>
<keyword evidence="8 10" id="KW-1133">Transmembrane helix</keyword>
<evidence type="ECO:0000313" key="11">
    <source>
        <dbReference type="EMBL" id="XFO71527.1"/>
    </source>
</evidence>
<feature type="transmembrane region" description="Helical" evidence="10">
    <location>
        <begin position="114"/>
        <end position="138"/>
    </location>
</feature>
<dbReference type="PANTHER" id="PTHR12468">
    <property type="entry name" value="GPI MANNOSYLTRANSFERASE 2"/>
    <property type="match status" value="1"/>
</dbReference>
<evidence type="ECO:0008006" key="13">
    <source>
        <dbReference type="Google" id="ProtNLM"/>
    </source>
</evidence>
<keyword evidence="5" id="KW-0808">Transferase</keyword>
<evidence type="ECO:0000256" key="3">
    <source>
        <dbReference type="ARBA" id="ARBA00022502"/>
    </source>
</evidence>
<evidence type="ECO:0000256" key="9">
    <source>
        <dbReference type="ARBA" id="ARBA00023136"/>
    </source>
</evidence>
<evidence type="ECO:0000256" key="5">
    <source>
        <dbReference type="ARBA" id="ARBA00022679"/>
    </source>
</evidence>
<evidence type="ECO:0000256" key="7">
    <source>
        <dbReference type="ARBA" id="ARBA00022824"/>
    </source>
</evidence>
<comment type="subcellular location">
    <subcellularLocation>
        <location evidence="1">Endoplasmic reticulum membrane</location>
        <topology evidence="1">Multi-pass membrane protein</topology>
    </subcellularLocation>
</comment>
<keyword evidence="4" id="KW-0328">Glycosyltransferase</keyword>
<accession>A0ABZ3IZN2</accession>
<evidence type="ECO:0000256" key="2">
    <source>
        <dbReference type="ARBA" id="ARBA00004687"/>
    </source>
</evidence>
<feature type="transmembrane region" description="Helical" evidence="10">
    <location>
        <begin position="366"/>
        <end position="390"/>
    </location>
</feature>
<comment type="pathway">
    <text evidence="2">Glycolipid biosynthesis; glycosylphosphatidylinositol-anchor biosynthesis.</text>
</comment>
<gene>
    <name evidence="11" type="ORF">SPACI_015570</name>
</gene>
<evidence type="ECO:0000256" key="10">
    <source>
        <dbReference type="SAM" id="Phobius"/>
    </source>
</evidence>
<feature type="transmembrane region" description="Helical" evidence="10">
    <location>
        <begin position="89"/>
        <end position="108"/>
    </location>
</feature>
<dbReference type="PANTHER" id="PTHR12468:SF2">
    <property type="entry name" value="GPI MANNOSYLTRANSFERASE 2"/>
    <property type="match status" value="1"/>
</dbReference>
<evidence type="ECO:0000313" key="12">
    <source>
        <dbReference type="Proteomes" id="UP000216052"/>
    </source>
</evidence>
<feature type="transmembrane region" description="Helical" evidence="10">
    <location>
        <begin position="225"/>
        <end position="248"/>
    </location>
</feature>
<keyword evidence="6 10" id="KW-0812">Transmembrane</keyword>
<protein>
    <recommendedName>
        <fullName evidence="13">Mannosyltransferase (PIG-V)</fullName>
    </recommendedName>
</protein>
<reference evidence="11" key="1">
    <citation type="submission" date="2024-05" db="EMBL/GenBank/DDBJ databases">
        <title>Isolation and characterization of Sporomusa carbonis sp. nov., a carboxydotrophic hydrogenogen in the genus of Sporomusa isolated from a charcoal burning pile.</title>
        <authorList>
            <person name="Boeer T."/>
            <person name="Rosenbaum F."/>
            <person name="Eysell L."/>
            <person name="Mueller V."/>
            <person name="Daniel R."/>
            <person name="Poehlein A."/>
        </authorList>
    </citation>
    <scope>NUCLEOTIDE SEQUENCE [LARGE SCALE GENOMIC DNA]</scope>
    <source>
        <strain evidence="11">DSM 3132</strain>
    </source>
</reference>
<sequence>MSNGNMLVNFVSRIVSFTMIKDVTAIRIGFVTFGLHTAIILAALFLIGDLPSREAAGFINPSAAGAPPLVEKFIKWDAHWYTYIAEHGYNLQSIVFFPLILLLIKLLAGFGLSYVTAGFILCNLFTFISFYLMAKTFLLNFPEIEVKKALIAYALLPTSFFLNSVYTESIFIVFALASLYCLRTRSWWSAGLFAALTALCRNLGILLVPVILWECIVYYRQKRKVTINMIAVLLPLIALSGFCLYNYLLFADPLAFVHSQQAWGRRFGLPWDNFWNNVNLVVAGVPSLEVGVYLDAVLVALAFIALLAVTVIPAFRLPWTYTLLGWFWFFVPMFSTSPIYPLYSMARFVLVILPVYLFLAKLPDAVFYCLITMSAVGLLVCTGLFINWAWLG</sequence>
<dbReference type="Pfam" id="PF04188">
    <property type="entry name" value="Mannosyl_trans2"/>
    <property type="match status" value="1"/>
</dbReference>
<keyword evidence="3" id="KW-0337">GPI-anchor biosynthesis</keyword>
<feature type="transmembrane region" description="Helical" evidence="10">
    <location>
        <begin position="150"/>
        <end position="180"/>
    </location>
</feature>
<feature type="transmembrane region" description="Helical" evidence="10">
    <location>
        <begin position="25"/>
        <end position="47"/>
    </location>
</feature>
<feature type="transmembrane region" description="Helical" evidence="10">
    <location>
        <begin position="319"/>
        <end position="336"/>
    </location>
</feature>
<evidence type="ECO:0000256" key="6">
    <source>
        <dbReference type="ARBA" id="ARBA00022692"/>
    </source>
</evidence>
<evidence type="ECO:0000256" key="1">
    <source>
        <dbReference type="ARBA" id="ARBA00004477"/>
    </source>
</evidence>
<dbReference type="EMBL" id="CP155571">
    <property type="protein sequence ID" value="XFO71527.1"/>
    <property type="molecule type" value="Genomic_DNA"/>
</dbReference>
<organism evidence="11 12">
    <name type="scientific">Sporomusa acidovorans (strain ATCC 49682 / DSM 3132 / Mol)</name>
    <dbReference type="NCBI Taxonomy" id="1123286"/>
    <lineage>
        <taxon>Bacteria</taxon>
        <taxon>Bacillati</taxon>
        <taxon>Bacillota</taxon>
        <taxon>Negativicutes</taxon>
        <taxon>Selenomonadales</taxon>
        <taxon>Sporomusaceae</taxon>
        <taxon>Sporomusa</taxon>
    </lineage>
</organism>
<feature type="transmembrane region" description="Helical" evidence="10">
    <location>
        <begin position="290"/>
        <end position="312"/>
    </location>
</feature>